<evidence type="ECO:0000313" key="2">
    <source>
        <dbReference type="Proteomes" id="UP001589858"/>
    </source>
</evidence>
<gene>
    <name evidence="1" type="ORF">ACFFF8_00510</name>
</gene>
<sequence>MNRYKGVELSSRYELEAEFAEMMRVVDALSPLLLSRVQQIWCDSKAGACYAVTMRAGPWDDSFATGIHAVFMTQGGHNGIAIQGGPREIFIEPEWEGDELDDPDR</sequence>
<comment type="caution">
    <text evidence="1">The sequence shown here is derived from an EMBL/GenBank/DDBJ whole genome shotgun (WGS) entry which is preliminary data.</text>
</comment>
<protein>
    <submittedName>
        <fullName evidence="1">Uncharacterized protein</fullName>
    </submittedName>
</protein>
<dbReference type="Proteomes" id="UP001589858">
    <property type="component" value="Unassembled WGS sequence"/>
</dbReference>
<organism evidence="1 2">
    <name type="scientific">Novosphingobium clariflavum</name>
    <dbReference type="NCBI Taxonomy" id="2029884"/>
    <lineage>
        <taxon>Bacteria</taxon>
        <taxon>Pseudomonadati</taxon>
        <taxon>Pseudomonadota</taxon>
        <taxon>Alphaproteobacteria</taxon>
        <taxon>Sphingomonadales</taxon>
        <taxon>Sphingomonadaceae</taxon>
        <taxon>Novosphingobium</taxon>
    </lineage>
</organism>
<proteinExistence type="predicted"/>
<dbReference type="RefSeq" id="WP_267220729.1">
    <property type="nucleotide sequence ID" value="NZ_JAPCWC010000008.1"/>
</dbReference>
<accession>A0ABV6S1F9</accession>
<name>A0ABV6S1F9_9SPHN</name>
<reference evidence="1 2" key="1">
    <citation type="submission" date="2024-09" db="EMBL/GenBank/DDBJ databases">
        <authorList>
            <person name="Sun Q."/>
            <person name="Mori K."/>
        </authorList>
    </citation>
    <scope>NUCLEOTIDE SEQUENCE [LARGE SCALE GENOMIC DNA]</scope>
    <source>
        <strain evidence="1 2">CICC 11035S</strain>
    </source>
</reference>
<dbReference type="EMBL" id="JBHLTM010000003">
    <property type="protein sequence ID" value="MFC0683069.1"/>
    <property type="molecule type" value="Genomic_DNA"/>
</dbReference>
<keyword evidence="2" id="KW-1185">Reference proteome</keyword>
<evidence type="ECO:0000313" key="1">
    <source>
        <dbReference type="EMBL" id="MFC0683069.1"/>
    </source>
</evidence>